<dbReference type="AlphaFoldDB" id="A0A1I2VN95"/>
<keyword evidence="3" id="KW-1185">Reference proteome</keyword>
<accession>A0A1I2VN95</accession>
<reference evidence="2 3" key="1">
    <citation type="submission" date="2016-10" db="EMBL/GenBank/DDBJ databases">
        <authorList>
            <person name="de Groot N.N."/>
        </authorList>
    </citation>
    <scope>NUCLEOTIDE SEQUENCE [LARGE SCALE GENOMIC DNA]</scope>
    <source>
        <strain evidence="2 3">DSM 18684</strain>
    </source>
</reference>
<dbReference type="EMBL" id="FOPP01000003">
    <property type="protein sequence ID" value="SFG90610.1"/>
    <property type="molecule type" value="Genomic_DNA"/>
</dbReference>
<evidence type="ECO:0000256" key="1">
    <source>
        <dbReference type="SAM" id="Phobius"/>
    </source>
</evidence>
<keyword evidence="1" id="KW-1133">Transmembrane helix</keyword>
<keyword evidence="1" id="KW-0472">Membrane</keyword>
<evidence type="ECO:0000313" key="3">
    <source>
        <dbReference type="Proteomes" id="UP000199666"/>
    </source>
</evidence>
<protein>
    <submittedName>
        <fullName evidence="2">Uncharacterized protein</fullName>
    </submittedName>
</protein>
<sequence length="31" mass="3608">MVMTYIILVISISYFTIVIYLTLLDGRLKKS</sequence>
<evidence type="ECO:0000313" key="2">
    <source>
        <dbReference type="EMBL" id="SFG90610.1"/>
    </source>
</evidence>
<name>A0A1I2VN95_9SPHI</name>
<proteinExistence type="predicted"/>
<organism evidence="2 3">
    <name type="scientific">Pedobacter insulae</name>
    <dbReference type="NCBI Taxonomy" id="414048"/>
    <lineage>
        <taxon>Bacteria</taxon>
        <taxon>Pseudomonadati</taxon>
        <taxon>Bacteroidota</taxon>
        <taxon>Sphingobacteriia</taxon>
        <taxon>Sphingobacteriales</taxon>
        <taxon>Sphingobacteriaceae</taxon>
        <taxon>Pedobacter</taxon>
    </lineage>
</organism>
<gene>
    <name evidence="2" type="ORF">SAMN04489864_103142</name>
</gene>
<keyword evidence="1" id="KW-0812">Transmembrane</keyword>
<dbReference type="Proteomes" id="UP000199666">
    <property type="component" value="Unassembled WGS sequence"/>
</dbReference>
<feature type="transmembrane region" description="Helical" evidence="1">
    <location>
        <begin position="6"/>
        <end position="24"/>
    </location>
</feature>